<reference evidence="2 3" key="1">
    <citation type="journal article" date="2021" name="BMC Biol.">
        <title>Horizontally acquired antibacterial genes associated with adaptive radiation of ladybird beetles.</title>
        <authorList>
            <person name="Li H.S."/>
            <person name="Tang X.F."/>
            <person name="Huang Y.H."/>
            <person name="Xu Z.Y."/>
            <person name="Chen M.L."/>
            <person name="Du X.Y."/>
            <person name="Qiu B.Y."/>
            <person name="Chen P.T."/>
            <person name="Zhang W."/>
            <person name="Slipinski A."/>
            <person name="Escalona H.E."/>
            <person name="Waterhouse R.M."/>
            <person name="Zwick A."/>
            <person name="Pang H."/>
        </authorList>
    </citation>
    <scope>NUCLEOTIDE SEQUENCE [LARGE SCALE GENOMIC DNA]</scope>
    <source>
        <strain evidence="2">SYSU2018</strain>
    </source>
</reference>
<gene>
    <name evidence="2" type="ORF">HHI36_022009</name>
</gene>
<evidence type="ECO:0000313" key="2">
    <source>
        <dbReference type="EMBL" id="KAL3271532.1"/>
    </source>
</evidence>
<evidence type="ECO:0000256" key="1">
    <source>
        <dbReference type="SAM" id="MobiDB-lite"/>
    </source>
</evidence>
<evidence type="ECO:0000313" key="3">
    <source>
        <dbReference type="Proteomes" id="UP001516400"/>
    </source>
</evidence>
<proteinExistence type="predicted"/>
<protein>
    <submittedName>
        <fullName evidence="2">Uncharacterized protein</fullName>
    </submittedName>
</protein>
<feature type="region of interest" description="Disordered" evidence="1">
    <location>
        <begin position="1"/>
        <end position="67"/>
    </location>
</feature>
<name>A0ABD2MYX0_9CUCU</name>
<dbReference type="EMBL" id="JABFTP020000042">
    <property type="protein sequence ID" value="KAL3271532.1"/>
    <property type="molecule type" value="Genomic_DNA"/>
</dbReference>
<dbReference type="AlphaFoldDB" id="A0ABD2MYX0"/>
<organism evidence="2 3">
    <name type="scientific">Cryptolaemus montrouzieri</name>
    <dbReference type="NCBI Taxonomy" id="559131"/>
    <lineage>
        <taxon>Eukaryota</taxon>
        <taxon>Metazoa</taxon>
        <taxon>Ecdysozoa</taxon>
        <taxon>Arthropoda</taxon>
        <taxon>Hexapoda</taxon>
        <taxon>Insecta</taxon>
        <taxon>Pterygota</taxon>
        <taxon>Neoptera</taxon>
        <taxon>Endopterygota</taxon>
        <taxon>Coleoptera</taxon>
        <taxon>Polyphaga</taxon>
        <taxon>Cucujiformia</taxon>
        <taxon>Coccinelloidea</taxon>
        <taxon>Coccinellidae</taxon>
        <taxon>Scymninae</taxon>
        <taxon>Scymnini</taxon>
        <taxon>Cryptolaemus</taxon>
    </lineage>
</organism>
<dbReference type="Proteomes" id="UP001516400">
    <property type="component" value="Unassembled WGS sequence"/>
</dbReference>
<accession>A0ABD2MYX0</accession>
<keyword evidence="3" id="KW-1185">Reference proteome</keyword>
<feature type="compositionally biased region" description="Acidic residues" evidence="1">
    <location>
        <begin position="57"/>
        <end position="67"/>
    </location>
</feature>
<sequence length="130" mass="15423">MYVEIRQNKRRIYDEENPEQSHPVTKKIKEKESRPELPVNNRYSQLSREEITIPMEEQSEEEEEDEDLLGEISKIKKKRTSKPPPLVLHGKMSDLKKLVEKLKEIAPRGFHIKYHKNTSSILVKNESDWV</sequence>
<comment type="caution">
    <text evidence="2">The sequence shown here is derived from an EMBL/GenBank/DDBJ whole genome shotgun (WGS) entry which is preliminary data.</text>
</comment>